<dbReference type="InterPro" id="IPR043128">
    <property type="entry name" value="Rev_trsase/Diguanyl_cyclase"/>
</dbReference>
<dbReference type="AlphaFoldDB" id="A0AA38FYT5"/>
<gene>
    <name evidence="2" type="ORF">KI387_027598</name>
</gene>
<feature type="non-terminal residue" evidence="2">
    <location>
        <position position="1"/>
    </location>
</feature>
<organism evidence="2 3">
    <name type="scientific">Taxus chinensis</name>
    <name type="common">Chinese yew</name>
    <name type="synonym">Taxus wallichiana var. chinensis</name>
    <dbReference type="NCBI Taxonomy" id="29808"/>
    <lineage>
        <taxon>Eukaryota</taxon>
        <taxon>Viridiplantae</taxon>
        <taxon>Streptophyta</taxon>
        <taxon>Embryophyta</taxon>
        <taxon>Tracheophyta</taxon>
        <taxon>Spermatophyta</taxon>
        <taxon>Pinopsida</taxon>
        <taxon>Pinidae</taxon>
        <taxon>Conifers II</taxon>
        <taxon>Cupressales</taxon>
        <taxon>Taxaceae</taxon>
        <taxon>Taxus</taxon>
    </lineage>
</organism>
<accession>A0AA38FYT5</accession>
<name>A0AA38FYT5_TAXCH</name>
<evidence type="ECO:0000313" key="2">
    <source>
        <dbReference type="EMBL" id="KAH9312563.1"/>
    </source>
</evidence>
<dbReference type="InterPro" id="IPR043502">
    <property type="entry name" value="DNA/RNA_pol_sf"/>
</dbReference>
<evidence type="ECO:0000313" key="3">
    <source>
        <dbReference type="Proteomes" id="UP000824469"/>
    </source>
</evidence>
<dbReference type="Proteomes" id="UP000824469">
    <property type="component" value="Unassembled WGS sequence"/>
</dbReference>
<comment type="caution">
    <text evidence="2">The sequence shown here is derived from an EMBL/GenBank/DDBJ whole genome shotgun (WGS) entry which is preliminary data.</text>
</comment>
<sequence>YNQIWLVDEDKHKTTFTMKWGTFACAKMPFRLSNVGSNFQRSMDATFVEMINKIILIYLDDLTVFTKMKEDRFDALEV</sequence>
<feature type="non-terminal residue" evidence="2">
    <location>
        <position position="78"/>
    </location>
</feature>
<dbReference type="InterPro" id="IPR053134">
    <property type="entry name" value="RNA-dir_DNA_polymerase"/>
</dbReference>
<dbReference type="PANTHER" id="PTHR24559">
    <property type="entry name" value="TRANSPOSON TY3-I GAG-POL POLYPROTEIN"/>
    <property type="match status" value="1"/>
</dbReference>
<dbReference type="Gene3D" id="3.30.70.270">
    <property type="match status" value="1"/>
</dbReference>
<feature type="domain" description="Reverse transcriptase" evidence="1">
    <location>
        <begin position="1"/>
        <end position="72"/>
    </location>
</feature>
<proteinExistence type="predicted"/>
<dbReference type="Pfam" id="PF00078">
    <property type="entry name" value="RVT_1"/>
    <property type="match status" value="1"/>
</dbReference>
<protein>
    <recommendedName>
        <fullName evidence="1">Reverse transcriptase domain-containing protein</fullName>
    </recommendedName>
</protein>
<evidence type="ECO:0000259" key="1">
    <source>
        <dbReference type="Pfam" id="PF00078"/>
    </source>
</evidence>
<reference evidence="2 3" key="1">
    <citation type="journal article" date="2021" name="Nat. Plants">
        <title>The Taxus genome provides insights into paclitaxel biosynthesis.</title>
        <authorList>
            <person name="Xiong X."/>
            <person name="Gou J."/>
            <person name="Liao Q."/>
            <person name="Li Y."/>
            <person name="Zhou Q."/>
            <person name="Bi G."/>
            <person name="Li C."/>
            <person name="Du R."/>
            <person name="Wang X."/>
            <person name="Sun T."/>
            <person name="Guo L."/>
            <person name="Liang H."/>
            <person name="Lu P."/>
            <person name="Wu Y."/>
            <person name="Zhang Z."/>
            <person name="Ro D.K."/>
            <person name="Shang Y."/>
            <person name="Huang S."/>
            <person name="Yan J."/>
        </authorList>
    </citation>
    <scope>NUCLEOTIDE SEQUENCE [LARGE SCALE GENOMIC DNA]</scope>
    <source>
        <strain evidence="2">Ta-2019</strain>
    </source>
</reference>
<keyword evidence="3" id="KW-1185">Reference proteome</keyword>
<dbReference type="EMBL" id="JAHRHJ020000006">
    <property type="protein sequence ID" value="KAH9312563.1"/>
    <property type="molecule type" value="Genomic_DNA"/>
</dbReference>
<dbReference type="OMA" id="QRSMDAT"/>
<dbReference type="InterPro" id="IPR000477">
    <property type="entry name" value="RT_dom"/>
</dbReference>
<dbReference type="PANTHER" id="PTHR24559:SF444">
    <property type="entry name" value="REVERSE TRANSCRIPTASE DOMAIN-CONTAINING PROTEIN"/>
    <property type="match status" value="1"/>
</dbReference>
<dbReference type="Gene3D" id="3.10.10.10">
    <property type="entry name" value="HIV Type 1 Reverse Transcriptase, subunit A, domain 1"/>
    <property type="match status" value="1"/>
</dbReference>
<dbReference type="SUPFAM" id="SSF56672">
    <property type="entry name" value="DNA/RNA polymerases"/>
    <property type="match status" value="1"/>
</dbReference>